<evidence type="ECO:0008006" key="6">
    <source>
        <dbReference type="Google" id="ProtNLM"/>
    </source>
</evidence>
<dbReference type="Pfam" id="PF13041">
    <property type="entry name" value="PPR_2"/>
    <property type="match status" value="1"/>
</dbReference>
<name>A0ABC8J5X5_ERUVS</name>
<feature type="repeat" description="PPR" evidence="3">
    <location>
        <begin position="158"/>
        <end position="192"/>
    </location>
</feature>
<organism evidence="4 5">
    <name type="scientific">Eruca vesicaria subsp. sativa</name>
    <name type="common">Garden rocket</name>
    <name type="synonym">Eruca sativa</name>
    <dbReference type="NCBI Taxonomy" id="29727"/>
    <lineage>
        <taxon>Eukaryota</taxon>
        <taxon>Viridiplantae</taxon>
        <taxon>Streptophyta</taxon>
        <taxon>Embryophyta</taxon>
        <taxon>Tracheophyta</taxon>
        <taxon>Spermatophyta</taxon>
        <taxon>Magnoliopsida</taxon>
        <taxon>eudicotyledons</taxon>
        <taxon>Gunneridae</taxon>
        <taxon>Pentapetalae</taxon>
        <taxon>rosids</taxon>
        <taxon>malvids</taxon>
        <taxon>Brassicales</taxon>
        <taxon>Brassicaceae</taxon>
        <taxon>Brassiceae</taxon>
        <taxon>Eruca</taxon>
    </lineage>
</organism>
<dbReference type="InterPro" id="IPR002885">
    <property type="entry name" value="PPR_rpt"/>
</dbReference>
<evidence type="ECO:0000256" key="1">
    <source>
        <dbReference type="ARBA" id="ARBA00007626"/>
    </source>
</evidence>
<evidence type="ECO:0000313" key="5">
    <source>
        <dbReference type="Proteomes" id="UP001642260"/>
    </source>
</evidence>
<evidence type="ECO:0000256" key="2">
    <source>
        <dbReference type="ARBA" id="ARBA00022737"/>
    </source>
</evidence>
<dbReference type="AlphaFoldDB" id="A0ABC8J5X5"/>
<sequence length="215" mass="24368">MKFTFAFESTGKRFVHILKPLGKGNRVTAPPLIGWNRAFSGTSYNYKKKSRDGFLQGIKVEDVVDLFNEIVKSRPFPSSMEVSNLLVVMAKLRSMMLSSLWRGDIDLALDLLKKMDKRKLEANVVIYSTIIDGLCKYKHVDDALNLFNVMENKGIKGNVVTYSALVDGFVKEGKILEAEKLYEEMIARSIDPSISSLHLHFIDQWVLYARSPRGS</sequence>
<dbReference type="PROSITE" id="PS51375">
    <property type="entry name" value="PPR"/>
    <property type="match status" value="2"/>
</dbReference>
<proteinExistence type="inferred from homology"/>
<gene>
    <name evidence="4" type="ORF">ERUC_LOCUS6477</name>
</gene>
<protein>
    <recommendedName>
        <fullName evidence="6">Pentatricopeptide repeat-containing protein</fullName>
    </recommendedName>
</protein>
<dbReference type="Proteomes" id="UP001642260">
    <property type="component" value="Unassembled WGS sequence"/>
</dbReference>
<dbReference type="PANTHER" id="PTHR47941">
    <property type="entry name" value="PENTATRICOPEPTIDE REPEAT-CONTAINING PROTEIN 3, MITOCHONDRIAL"/>
    <property type="match status" value="1"/>
</dbReference>
<dbReference type="Gene3D" id="1.25.40.10">
    <property type="entry name" value="Tetratricopeptide repeat domain"/>
    <property type="match status" value="1"/>
</dbReference>
<reference evidence="4 5" key="1">
    <citation type="submission" date="2022-03" db="EMBL/GenBank/DDBJ databases">
        <authorList>
            <person name="Macdonald S."/>
            <person name="Ahmed S."/>
            <person name="Newling K."/>
        </authorList>
    </citation>
    <scope>NUCLEOTIDE SEQUENCE [LARGE SCALE GENOMIC DNA]</scope>
</reference>
<dbReference type="InterPro" id="IPR011990">
    <property type="entry name" value="TPR-like_helical_dom_sf"/>
</dbReference>
<evidence type="ECO:0000256" key="3">
    <source>
        <dbReference type="PROSITE-ProRule" id="PRU00708"/>
    </source>
</evidence>
<feature type="repeat" description="PPR" evidence="3">
    <location>
        <begin position="123"/>
        <end position="157"/>
    </location>
</feature>
<evidence type="ECO:0000313" key="4">
    <source>
        <dbReference type="EMBL" id="CAH8313053.1"/>
    </source>
</evidence>
<accession>A0ABC8J5X5</accession>
<keyword evidence="5" id="KW-1185">Reference proteome</keyword>
<dbReference type="EMBL" id="CAKOAT010076266">
    <property type="protein sequence ID" value="CAH8313053.1"/>
    <property type="molecule type" value="Genomic_DNA"/>
</dbReference>
<comment type="similarity">
    <text evidence="1">Belongs to the PPR family. P subfamily.</text>
</comment>
<dbReference type="NCBIfam" id="TIGR00756">
    <property type="entry name" value="PPR"/>
    <property type="match status" value="2"/>
</dbReference>
<comment type="caution">
    <text evidence="4">The sequence shown here is derived from an EMBL/GenBank/DDBJ whole genome shotgun (WGS) entry which is preliminary data.</text>
</comment>
<keyword evidence="2" id="KW-0677">Repeat</keyword>